<keyword evidence="4" id="KW-0539">Nucleus</keyword>
<sequence>PHSPCYPAGHCGPTVPTSSPRCQGTATRSDLPFPVSPVMNGSSHSPTAINGAPSTPNGFSNGPATSSSASLSTHQLPPACGARQLSKLKRFLTTLQQFGNDISPEIGERVRTLVLGLVNSTLTIEEFHAKLQEATNFPLRPFVIPFLKVGLQPGQGGIHGSISGDLGLALGLAVGLPVSPQAHVCPHTCGVTQGWLQ</sequence>
<protein>
    <recommendedName>
        <fullName evidence="6">TAFH domain-containing protein</fullName>
    </recommendedName>
</protein>
<comment type="subcellular location">
    <subcellularLocation>
        <location evidence="1">Nucleus</location>
    </subcellularLocation>
</comment>
<dbReference type="Ensembl" id="ENSCCET00000009406.1">
    <property type="protein sequence ID" value="ENSCCEP00000005723.1"/>
    <property type="gene ID" value="ENSCCEG00000006250.1"/>
</dbReference>
<dbReference type="InterPro" id="IPR013289">
    <property type="entry name" value="CBFA2T1/2/3"/>
</dbReference>
<dbReference type="GO" id="GO:0005634">
    <property type="term" value="C:nucleus"/>
    <property type="evidence" value="ECO:0007669"/>
    <property type="project" value="UniProtKB-SubCell"/>
</dbReference>
<reference evidence="7" key="1">
    <citation type="submission" date="2025-08" db="UniProtKB">
        <authorList>
            <consortium name="Ensembl"/>
        </authorList>
    </citation>
    <scope>IDENTIFICATION</scope>
</reference>
<keyword evidence="8" id="KW-1185">Reference proteome</keyword>
<dbReference type="GO" id="GO:0006351">
    <property type="term" value="P:DNA-templated transcription"/>
    <property type="evidence" value="ECO:0007669"/>
    <property type="project" value="InterPro"/>
</dbReference>
<evidence type="ECO:0000256" key="1">
    <source>
        <dbReference type="ARBA" id="ARBA00004123"/>
    </source>
</evidence>
<feature type="compositionally biased region" description="Polar residues" evidence="5">
    <location>
        <begin position="39"/>
        <end position="75"/>
    </location>
</feature>
<evidence type="ECO:0000256" key="5">
    <source>
        <dbReference type="SAM" id="MobiDB-lite"/>
    </source>
</evidence>
<evidence type="ECO:0000259" key="6">
    <source>
        <dbReference type="PROSITE" id="PS51119"/>
    </source>
</evidence>
<evidence type="ECO:0000313" key="7">
    <source>
        <dbReference type="Ensembl" id="ENSCCEP00000005723.1"/>
    </source>
</evidence>
<organism evidence="7 8">
    <name type="scientific">Cyanistes caeruleus</name>
    <name type="common">Eurasian blue tit</name>
    <name type="synonym">Parus caeruleus</name>
    <dbReference type="NCBI Taxonomy" id="156563"/>
    <lineage>
        <taxon>Eukaryota</taxon>
        <taxon>Metazoa</taxon>
        <taxon>Chordata</taxon>
        <taxon>Craniata</taxon>
        <taxon>Vertebrata</taxon>
        <taxon>Euteleostomi</taxon>
        <taxon>Archelosauria</taxon>
        <taxon>Archosauria</taxon>
        <taxon>Dinosauria</taxon>
        <taxon>Saurischia</taxon>
        <taxon>Theropoda</taxon>
        <taxon>Coelurosauria</taxon>
        <taxon>Aves</taxon>
        <taxon>Neognathae</taxon>
        <taxon>Neoaves</taxon>
        <taxon>Telluraves</taxon>
        <taxon>Australaves</taxon>
        <taxon>Passeriformes</taxon>
        <taxon>Paridae</taxon>
        <taxon>Cyanistes</taxon>
    </lineage>
</organism>
<dbReference type="InterPro" id="IPR003894">
    <property type="entry name" value="TAFH_NHR1"/>
</dbReference>
<dbReference type="Proteomes" id="UP000694410">
    <property type="component" value="Unplaced"/>
</dbReference>
<dbReference type="GO" id="GO:0003714">
    <property type="term" value="F:transcription corepressor activity"/>
    <property type="evidence" value="ECO:0007669"/>
    <property type="project" value="InterPro"/>
</dbReference>
<name>A0A8C0U8B2_CYACU</name>
<dbReference type="Gene3D" id="1.20.120.1110">
    <property type="entry name" value="TAFH/NHR1 domain"/>
    <property type="match status" value="1"/>
</dbReference>
<feature type="region of interest" description="Disordered" evidence="5">
    <location>
        <begin position="1"/>
        <end position="75"/>
    </location>
</feature>
<accession>A0A8C0U8B2</accession>
<dbReference type="SUPFAM" id="SSF158553">
    <property type="entry name" value="TAFH domain-like"/>
    <property type="match status" value="1"/>
</dbReference>
<dbReference type="SMART" id="SM00549">
    <property type="entry name" value="TAFH"/>
    <property type="match status" value="1"/>
</dbReference>
<dbReference type="PROSITE" id="PS51119">
    <property type="entry name" value="TAFH"/>
    <property type="match status" value="1"/>
</dbReference>
<evidence type="ECO:0000256" key="4">
    <source>
        <dbReference type="ARBA" id="ARBA00023242"/>
    </source>
</evidence>
<proteinExistence type="predicted"/>
<evidence type="ECO:0000256" key="3">
    <source>
        <dbReference type="ARBA" id="ARBA00023163"/>
    </source>
</evidence>
<keyword evidence="3" id="KW-0804">Transcription</keyword>
<dbReference type="FunFam" id="1.20.120.1110:FF:000001">
    <property type="entry name" value="RUNX1 translocation partner 1"/>
    <property type="match status" value="1"/>
</dbReference>
<feature type="domain" description="TAFH" evidence="6">
    <location>
        <begin position="82"/>
        <end position="177"/>
    </location>
</feature>
<keyword evidence="2" id="KW-0805">Transcription regulation</keyword>
<dbReference type="InterPro" id="IPR037249">
    <property type="entry name" value="TAFH/NHR1_dom_sf"/>
</dbReference>
<dbReference type="PANTHER" id="PTHR10379">
    <property type="entry name" value="MTG8 ETO EIGHT TWENTY ONE PROTEIN"/>
    <property type="match status" value="1"/>
</dbReference>
<dbReference type="PANTHER" id="PTHR10379:SF6">
    <property type="entry name" value="PROTEIN CBFA2T3"/>
    <property type="match status" value="1"/>
</dbReference>
<reference evidence="7" key="2">
    <citation type="submission" date="2025-09" db="UniProtKB">
        <authorList>
            <consortium name="Ensembl"/>
        </authorList>
    </citation>
    <scope>IDENTIFICATION</scope>
</reference>
<feature type="compositionally biased region" description="Polar residues" evidence="5">
    <location>
        <begin position="15"/>
        <end position="28"/>
    </location>
</feature>
<evidence type="ECO:0000313" key="8">
    <source>
        <dbReference type="Proteomes" id="UP000694410"/>
    </source>
</evidence>
<dbReference type="AlphaFoldDB" id="A0A8C0U8B2"/>
<evidence type="ECO:0000256" key="2">
    <source>
        <dbReference type="ARBA" id="ARBA00023015"/>
    </source>
</evidence>
<dbReference type="Pfam" id="PF07531">
    <property type="entry name" value="TAFH"/>
    <property type="match status" value="1"/>
</dbReference>